<evidence type="ECO:0000256" key="1">
    <source>
        <dbReference type="PROSITE-ProRule" id="PRU00047"/>
    </source>
</evidence>
<feature type="domain" description="CCHC-type" evidence="2">
    <location>
        <begin position="137"/>
        <end position="152"/>
    </location>
</feature>
<feature type="non-terminal residue" evidence="4">
    <location>
        <position position="515"/>
    </location>
</feature>
<dbReference type="GO" id="GO:0003676">
    <property type="term" value="F:nucleic acid binding"/>
    <property type="evidence" value="ECO:0007669"/>
    <property type="project" value="InterPro"/>
</dbReference>
<protein>
    <submittedName>
        <fullName evidence="4">Transposon Tf2-6 polyprotein</fullName>
    </submittedName>
</protein>
<dbReference type="SUPFAM" id="SSF56672">
    <property type="entry name" value="DNA/RNA polymerases"/>
    <property type="match status" value="1"/>
</dbReference>
<dbReference type="Gene3D" id="3.30.70.270">
    <property type="match status" value="2"/>
</dbReference>
<evidence type="ECO:0000313" key="4">
    <source>
        <dbReference type="EMBL" id="KAF9761717.1"/>
    </source>
</evidence>
<dbReference type="PROSITE" id="PS50158">
    <property type="entry name" value="ZF_CCHC"/>
    <property type="match status" value="1"/>
</dbReference>
<evidence type="ECO:0000259" key="3">
    <source>
        <dbReference type="PROSITE" id="PS50878"/>
    </source>
</evidence>
<dbReference type="Pfam" id="PF00078">
    <property type="entry name" value="RVT_1"/>
    <property type="match status" value="1"/>
</dbReference>
<organism evidence="4 5">
    <name type="scientific">Nosema granulosis</name>
    <dbReference type="NCBI Taxonomy" id="83296"/>
    <lineage>
        <taxon>Eukaryota</taxon>
        <taxon>Fungi</taxon>
        <taxon>Fungi incertae sedis</taxon>
        <taxon>Microsporidia</taxon>
        <taxon>Nosematidae</taxon>
        <taxon>Nosema</taxon>
    </lineage>
</organism>
<sequence>MTYMANTRNVRETSESRGQVARRLYQEALRAEARVQMEEDIEEVLVRQAIQRVGLELQDFIIEKNLTRKKLWREIIVVLEKHLEEEEEADKIILEKETVRQLIIESIRGQMREEFVRKRAVASRAFKMSERNVGRECFVCGTEGHIARFCDKRKGNWDDQRENSNNKDVNYFCANSFKSVVGKVDNVVESRKRKKQGLDLETVVDSFPEVLSETDSKVEFKTGETCYIRTTKGQKVVRRGQTVSQSLRSKTKDYLQRLEMRGIIRRTRSDWRNPIIALEKPNGDVRIVSNHMGLNDLVEKDPYQLPTIREVIQATQGSMVFSVIDLKEGFYHIEIEEKHKHKTAFEYDGSVYEWNSMVMGFKNAPQIMQRTMNKILGDWRGEGVEVYMDDIVIHAKTGSRHDELFTSVMKRFREHRLKVNPKKIQFRKEEVDLLGVKIDGYNKRPSEITRNEALEFKKPETVKELRRFLGLAGWFREFIKNFDLITTSLFEALKTNKKWNWTKEMDDEFNLVKEE</sequence>
<proteinExistence type="predicted"/>
<dbReference type="PROSITE" id="PS50878">
    <property type="entry name" value="RT_POL"/>
    <property type="match status" value="1"/>
</dbReference>
<comment type="caution">
    <text evidence="4">The sequence shown here is derived from an EMBL/GenBank/DDBJ whole genome shotgun (WGS) entry which is preliminary data.</text>
</comment>
<dbReference type="InterPro" id="IPR000477">
    <property type="entry name" value="RT_dom"/>
</dbReference>
<dbReference type="InterPro" id="IPR043502">
    <property type="entry name" value="DNA/RNA_pol_sf"/>
</dbReference>
<keyword evidence="1" id="KW-0479">Metal-binding</keyword>
<keyword evidence="1" id="KW-0862">Zinc</keyword>
<dbReference type="InterPro" id="IPR043128">
    <property type="entry name" value="Rev_trsase/Diguanyl_cyclase"/>
</dbReference>
<gene>
    <name evidence="4" type="primary">Tf2-6_8</name>
    <name evidence="4" type="ORF">NGRA_2433</name>
</gene>
<reference evidence="4 5" key="1">
    <citation type="journal article" date="2020" name="Genome Biol. Evol.">
        <title>Comparative genomics of strictly vertically transmitted, feminizing microsporidia endosymbionts of amphipod crustaceans.</title>
        <authorList>
            <person name="Cormier A."/>
            <person name="Chebbi M.A."/>
            <person name="Giraud I."/>
            <person name="Wattier R."/>
            <person name="Teixeira M."/>
            <person name="Gilbert C."/>
            <person name="Rigaud T."/>
            <person name="Cordaux R."/>
        </authorList>
    </citation>
    <scope>NUCLEOTIDE SEQUENCE [LARGE SCALE GENOMIC DNA]</scope>
    <source>
        <strain evidence="4 5">Ou3-Ou53</strain>
    </source>
</reference>
<keyword evidence="5" id="KW-1185">Reference proteome</keyword>
<keyword evidence="1" id="KW-0863">Zinc-finger</keyword>
<dbReference type="Gene3D" id="3.10.10.10">
    <property type="entry name" value="HIV Type 1 Reverse Transcriptase, subunit A, domain 1"/>
    <property type="match status" value="1"/>
</dbReference>
<dbReference type="InterPro" id="IPR001878">
    <property type="entry name" value="Znf_CCHC"/>
</dbReference>
<dbReference type="OrthoDB" id="5423428at2759"/>
<dbReference type="InterPro" id="IPR051320">
    <property type="entry name" value="Viral_Replic_Matur_Polypro"/>
</dbReference>
<name>A0A9P6GWN5_9MICR</name>
<dbReference type="InterPro" id="IPR036875">
    <property type="entry name" value="Znf_CCHC_sf"/>
</dbReference>
<dbReference type="Proteomes" id="UP000740883">
    <property type="component" value="Unassembled WGS sequence"/>
</dbReference>
<dbReference type="PANTHER" id="PTHR33064">
    <property type="entry name" value="POL PROTEIN"/>
    <property type="match status" value="1"/>
</dbReference>
<dbReference type="AlphaFoldDB" id="A0A9P6GWN5"/>
<dbReference type="PANTHER" id="PTHR33064:SF37">
    <property type="entry name" value="RIBONUCLEASE H"/>
    <property type="match status" value="1"/>
</dbReference>
<accession>A0A9P6GWN5</accession>
<dbReference type="SUPFAM" id="SSF57756">
    <property type="entry name" value="Retrovirus zinc finger-like domains"/>
    <property type="match status" value="1"/>
</dbReference>
<feature type="domain" description="Reverse transcriptase" evidence="3">
    <location>
        <begin position="259"/>
        <end position="438"/>
    </location>
</feature>
<evidence type="ECO:0000259" key="2">
    <source>
        <dbReference type="PROSITE" id="PS50158"/>
    </source>
</evidence>
<dbReference type="CDD" id="cd01647">
    <property type="entry name" value="RT_LTR"/>
    <property type="match status" value="1"/>
</dbReference>
<dbReference type="GO" id="GO:0008270">
    <property type="term" value="F:zinc ion binding"/>
    <property type="evidence" value="ECO:0007669"/>
    <property type="project" value="UniProtKB-KW"/>
</dbReference>
<dbReference type="EMBL" id="SBJO01000266">
    <property type="protein sequence ID" value="KAF9761717.1"/>
    <property type="molecule type" value="Genomic_DNA"/>
</dbReference>
<evidence type="ECO:0000313" key="5">
    <source>
        <dbReference type="Proteomes" id="UP000740883"/>
    </source>
</evidence>